<dbReference type="CDD" id="cd04852">
    <property type="entry name" value="Peptidases_S8_3"/>
    <property type="match status" value="1"/>
</dbReference>
<dbReference type="InterPro" id="IPR000209">
    <property type="entry name" value="Peptidase_S8/S53_dom"/>
</dbReference>
<feature type="compositionally biased region" description="Polar residues" evidence="12">
    <location>
        <begin position="854"/>
        <end position="869"/>
    </location>
</feature>
<dbReference type="EMBL" id="QUOV01000001">
    <property type="protein sequence ID" value="REL36088.1"/>
    <property type="molecule type" value="Genomic_DNA"/>
</dbReference>
<evidence type="ECO:0000256" key="3">
    <source>
        <dbReference type="ARBA" id="ARBA00022525"/>
    </source>
</evidence>
<evidence type="ECO:0000259" key="16">
    <source>
        <dbReference type="Pfam" id="PF05922"/>
    </source>
</evidence>
<dbReference type="PROSITE" id="PS00137">
    <property type="entry name" value="SUBTILASE_HIS"/>
    <property type="match status" value="1"/>
</dbReference>
<dbReference type="PROSITE" id="PS51892">
    <property type="entry name" value="SUBTILASE"/>
    <property type="match status" value="1"/>
</dbReference>
<feature type="domain" description="Inhibitor I9" evidence="16">
    <location>
        <begin position="48"/>
        <end position="149"/>
    </location>
</feature>
<evidence type="ECO:0000256" key="10">
    <source>
        <dbReference type="PROSITE-ProRule" id="PRU01240"/>
    </source>
</evidence>
<dbReference type="InterPro" id="IPR037045">
    <property type="entry name" value="S8pro/Inhibitor_I9_sf"/>
</dbReference>
<evidence type="ECO:0000256" key="5">
    <source>
        <dbReference type="ARBA" id="ARBA00022729"/>
    </source>
</evidence>
<comment type="subcellular location">
    <subcellularLocation>
        <location evidence="1">Secreted</location>
    </subcellularLocation>
</comment>
<feature type="domain" description="Peptidase S8/S53" evidence="14">
    <location>
        <begin position="173"/>
        <end position="643"/>
    </location>
</feature>
<keyword evidence="7 10" id="KW-0720">Serine protease</keyword>
<evidence type="ECO:0000256" key="1">
    <source>
        <dbReference type="ARBA" id="ARBA00004613"/>
    </source>
</evidence>
<dbReference type="InterPro" id="IPR045051">
    <property type="entry name" value="SBT"/>
</dbReference>
<dbReference type="OrthoDB" id="614750at2"/>
<dbReference type="SUPFAM" id="SSF52025">
    <property type="entry name" value="PA domain"/>
    <property type="match status" value="1"/>
</dbReference>
<evidence type="ECO:0000256" key="2">
    <source>
        <dbReference type="ARBA" id="ARBA00011073"/>
    </source>
</evidence>
<dbReference type="InterPro" id="IPR003137">
    <property type="entry name" value="PA_domain"/>
</dbReference>
<dbReference type="InterPro" id="IPR023827">
    <property type="entry name" value="Peptidase_S8_Asp-AS"/>
</dbReference>
<name>A0A3E0UGF2_9GAMM</name>
<dbReference type="InterPro" id="IPR046450">
    <property type="entry name" value="PA_dom_sf"/>
</dbReference>
<dbReference type="InterPro" id="IPR041469">
    <property type="entry name" value="Subtilisin-like_FN3"/>
</dbReference>
<dbReference type="Gene3D" id="3.30.70.80">
    <property type="entry name" value="Peptidase S8 propeptide/proteinase inhibitor I9"/>
    <property type="match status" value="1"/>
</dbReference>
<keyword evidence="4 10" id="KW-0645">Protease</keyword>
<evidence type="ECO:0000256" key="6">
    <source>
        <dbReference type="ARBA" id="ARBA00022801"/>
    </source>
</evidence>
<keyword evidence="8" id="KW-0325">Glycoprotein</keyword>
<dbReference type="GO" id="GO:0005576">
    <property type="term" value="C:extracellular region"/>
    <property type="evidence" value="ECO:0007669"/>
    <property type="project" value="UniProtKB-SubCell"/>
</dbReference>
<dbReference type="InterPro" id="IPR015500">
    <property type="entry name" value="Peptidase_S8_subtilisin-rel"/>
</dbReference>
<dbReference type="InterPro" id="IPR023828">
    <property type="entry name" value="Peptidase_S8_Ser-AS"/>
</dbReference>
<dbReference type="SUPFAM" id="SSF54897">
    <property type="entry name" value="Protease propeptides/inhibitors"/>
    <property type="match status" value="1"/>
</dbReference>
<comment type="similarity">
    <text evidence="2 10 11">Belongs to the peptidase S8 family.</text>
</comment>
<evidence type="ECO:0000313" key="18">
    <source>
        <dbReference type="EMBL" id="REL36088.1"/>
    </source>
</evidence>
<accession>A0A3E0UGF2</accession>
<dbReference type="InterPro" id="IPR022398">
    <property type="entry name" value="Peptidase_S8_His-AS"/>
</dbReference>
<feature type="active site" description="Charge relay system" evidence="9 10">
    <location>
        <position position="259"/>
    </location>
</feature>
<keyword evidence="5 13" id="KW-0732">Signal</keyword>
<dbReference type="PROSITE" id="PS00138">
    <property type="entry name" value="SUBTILASE_SER"/>
    <property type="match status" value="1"/>
</dbReference>
<evidence type="ECO:0000256" key="7">
    <source>
        <dbReference type="ARBA" id="ARBA00022825"/>
    </source>
</evidence>
<dbReference type="CDD" id="cd04818">
    <property type="entry name" value="PA_subtilisin_1"/>
    <property type="match status" value="1"/>
</dbReference>
<feature type="region of interest" description="Disordered" evidence="12">
    <location>
        <begin position="854"/>
        <end position="874"/>
    </location>
</feature>
<feature type="domain" description="PA" evidence="15">
    <location>
        <begin position="438"/>
        <end position="517"/>
    </location>
</feature>
<keyword evidence="6 10" id="KW-0378">Hydrolase</keyword>
<proteinExistence type="inferred from homology"/>
<evidence type="ECO:0000259" key="14">
    <source>
        <dbReference type="Pfam" id="PF00082"/>
    </source>
</evidence>
<evidence type="ECO:0000313" key="19">
    <source>
        <dbReference type="Proteomes" id="UP000256999"/>
    </source>
</evidence>
<dbReference type="Pfam" id="PF05922">
    <property type="entry name" value="Inhibitor_I9"/>
    <property type="match status" value="1"/>
</dbReference>
<dbReference type="Gene3D" id="3.50.30.30">
    <property type="match status" value="1"/>
</dbReference>
<organism evidence="18 19">
    <name type="scientific">Thalassotalea euphylliae</name>
    <dbReference type="NCBI Taxonomy" id="1655234"/>
    <lineage>
        <taxon>Bacteria</taxon>
        <taxon>Pseudomonadati</taxon>
        <taxon>Pseudomonadota</taxon>
        <taxon>Gammaproteobacteria</taxon>
        <taxon>Alteromonadales</taxon>
        <taxon>Colwelliaceae</taxon>
        <taxon>Thalassotalea</taxon>
    </lineage>
</organism>
<dbReference type="InterPro" id="IPR036852">
    <property type="entry name" value="Peptidase_S8/S53_dom_sf"/>
</dbReference>
<feature type="active site" description="Charge relay system" evidence="9 10">
    <location>
        <position position="182"/>
    </location>
</feature>
<feature type="active site" description="Charge relay system" evidence="9 10">
    <location>
        <position position="590"/>
    </location>
</feature>
<dbReference type="InterPro" id="IPR010259">
    <property type="entry name" value="S8pro/Inhibitor_I9"/>
</dbReference>
<evidence type="ECO:0000259" key="15">
    <source>
        <dbReference type="Pfam" id="PF02225"/>
    </source>
</evidence>
<feature type="signal peptide" evidence="13">
    <location>
        <begin position="1"/>
        <end position="30"/>
    </location>
</feature>
<dbReference type="Pfam" id="PF02225">
    <property type="entry name" value="PA"/>
    <property type="match status" value="1"/>
</dbReference>
<evidence type="ECO:0000259" key="17">
    <source>
        <dbReference type="Pfam" id="PF17766"/>
    </source>
</evidence>
<dbReference type="PRINTS" id="PR00723">
    <property type="entry name" value="SUBTILISIN"/>
</dbReference>
<evidence type="ECO:0000256" key="11">
    <source>
        <dbReference type="RuleBase" id="RU003355"/>
    </source>
</evidence>
<keyword evidence="3" id="KW-0964">Secreted</keyword>
<dbReference type="Gene3D" id="2.60.40.2310">
    <property type="match status" value="1"/>
</dbReference>
<sequence>MIKGNIMKYRNTVCASFVMAAGLIASTTYATPNPATDEEVKTKLKGLYIIQLKDPSAIDNAMATADIPSRGVPASQARYNAQSETNRSYVAQLHAKQRAFISSSSLPEPVYQYGHTFNGVTVKLTDKQLETLKSHPDVLHIWPDEMLTLDTANTPQFLNLTTPGGLHDTGTLGEDVVVGIVDSGINPNHPSFDGTGYSAFGADQGWNGSCDINTDDTFACNNKLIGAKYFNAGISAALVNAGLNFADYEVFSPRDIDGHGSHVAGTAAGNALSNSVVNGQDAGAARGMAPRARVAAYKACWDFVIGGGTRGSCFSSDTSAAIEAAVADGVDVINYSISGSTEFLMTSPAVAFLSATNGGVFVATSAGNDGPGAGTVGMPVPWVTNVGASSYDGTVPAQGVQINSGSLSGTTLIAAEASFTPAMSGLPDLTQDIAASLPVEGCSAFTNPADIAGKIALVSRGSCGFTTKIANAEAAGATGVIVYNNQPGGAPFAMGGTISPAPTIPAFMVGNTDGLALAADLTGGQNVNVTFSASIQTQSSVTGNIMANFSSRGPSLADADLLVPDITAPGLQILAANVTGDTFQYLQGTSMSSPHIAGIAALIKEQHPSWSPAAMRSAIMTTARQNVLKEDGSTPGDSLDFGSGHVVPNAAVSPGFIYDANQFDYAGFVCGKDDEVVFIENFMNNATGIAGICGILPDFGYLPGSNFNHPSIAVSELGLPEAAIRYATDVTGSESTYTASVVAPTGVDVTVQVFVDGAWVTTNSMTIPADDTVAYRLLLAQNQQAVWDQYAFGSITWSNGTNSVYSPIVVEPVEPPAIDIAAEMVDSFSSANHRIIMPVQFYYDGEIYAQSHGMQEPQQLPGQATQDPDQSFDESDTGLGIHDFQLPASTKAIRFTLQNAQLSDVNADLDLFLFECTGEDSCEEIDSSTTATSNEVITLVQPKSIDDGVSYRVYVHAWNAGSSGVTDYPLNVYQVDTDNGNMRTLIRRAARNGRTASMYMLFRNLAAGKNYLGGVSLVDQDGTDIGFTLIDLSSQ</sequence>
<dbReference type="SUPFAM" id="SSF52743">
    <property type="entry name" value="Subtilisin-like"/>
    <property type="match status" value="1"/>
</dbReference>
<evidence type="ECO:0000256" key="9">
    <source>
        <dbReference type="PIRSR" id="PIRSR615500-1"/>
    </source>
</evidence>
<reference evidence="18 19" key="1">
    <citation type="submission" date="2018-08" db="EMBL/GenBank/DDBJ databases">
        <title>Thalassotalea euphylliae genome.</title>
        <authorList>
            <person name="Summers S."/>
            <person name="Rice S.A."/>
            <person name="Freckelton M.L."/>
            <person name="Nedved B.T."/>
            <person name="Hadfield M.G."/>
        </authorList>
    </citation>
    <scope>NUCLEOTIDE SEQUENCE [LARGE SCALE GENOMIC DNA]</scope>
    <source>
        <strain evidence="18 19">H2</strain>
    </source>
</reference>
<evidence type="ECO:0000256" key="8">
    <source>
        <dbReference type="ARBA" id="ARBA00023180"/>
    </source>
</evidence>
<protein>
    <submittedName>
        <fullName evidence="18">Serine protease</fullName>
    </submittedName>
</protein>
<dbReference type="Pfam" id="PF17766">
    <property type="entry name" value="fn3_6"/>
    <property type="match status" value="1"/>
</dbReference>
<comment type="caution">
    <text evidence="18">The sequence shown here is derived from an EMBL/GenBank/DDBJ whole genome shotgun (WGS) entry which is preliminary data.</text>
</comment>
<gene>
    <name evidence="18" type="ORF">DXX92_12585</name>
</gene>
<evidence type="ECO:0000256" key="13">
    <source>
        <dbReference type="SAM" id="SignalP"/>
    </source>
</evidence>
<feature type="chain" id="PRO_5017607557" evidence="13">
    <location>
        <begin position="31"/>
        <end position="1035"/>
    </location>
</feature>
<evidence type="ECO:0000256" key="4">
    <source>
        <dbReference type="ARBA" id="ARBA00022670"/>
    </source>
</evidence>
<dbReference type="GO" id="GO:0006508">
    <property type="term" value="P:proteolysis"/>
    <property type="evidence" value="ECO:0007669"/>
    <property type="project" value="UniProtKB-KW"/>
</dbReference>
<evidence type="ECO:0000256" key="12">
    <source>
        <dbReference type="SAM" id="MobiDB-lite"/>
    </source>
</evidence>
<dbReference type="AlphaFoldDB" id="A0A3E0UGF2"/>
<dbReference type="GO" id="GO:0004252">
    <property type="term" value="F:serine-type endopeptidase activity"/>
    <property type="evidence" value="ECO:0007669"/>
    <property type="project" value="UniProtKB-UniRule"/>
</dbReference>
<dbReference type="PANTHER" id="PTHR10795">
    <property type="entry name" value="PROPROTEIN CONVERTASE SUBTILISIN/KEXIN"/>
    <property type="match status" value="1"/>
</dbReference>
<dbReference type="PROSITE" id="PS00136">
    <property type="entry name" value="SUBTILASE_ASP"/>
    <property type="match status" value="1"/>
</dbReference>
<feature type="domain" description="Subtilisin-like protease fibronectin type-III" evidence="17">
    <location>
        <begin position="706"/>
        <end position="810"/>
    </location>
</feature>
<dbReference type="Gene3D" id="3.40.50.200">
    <property type="entry name" value="Peptidase S8/S53 domain"/>
    <property type="match status" value="1"/>
</dbReference>
<dbReference type="InterPro" id="IPR034197">
    <property type="entry name" value="Peptidases_S8_3"/>
</dbReference>
<dbReference type="Pfam" id="PF00082">
    <property type="entry name" value="Peptidase_S8"/>
    <property type="match status" value="1"/>
</dbReference>
<dbReference type="Proteomes" id="UP000256999">
    <property type="component" value="Unassembled WGS sequence"/>
</dbReference>